<sequence length="158" mass="17613">MEGAGDDIPDGWTKKVSRSSGQAYYVNRFTNESQWERPTKPAKKPSSEKVQASHLLVKHRDSRRPASWRNENITISKEEALEQLQKYIVQIEKGERSFADLASEVSDCSSAKRGGDLGPFGRGQMQRPFEEATFALKVGEMSGIVDTDSGVHIILRTA</sequence>
<feature type="domain" description="WW" evidence="7">
    <location>
        <begin position="6"/>
        <end position="40"/>
    </location>
</feature>
<protein>
    <recommendedName>
        <fullName evidence="5">Peptidyl-prolyl cis-trans isomerase</fullName>
        <ecNumber evidence="5">5.2.1.8</ecNumber>
    </recommendedName>
</protein>
<dbReference type="PANTHER" id="PTHR10657">
    <property type="entry name" value="PEPTIDYL-PROLYL CIS-TRANS ISOMERASE"/>
    <property type="match status" value="1"/>
</dbReference>
<dbReference type="InterPro" id="IPR036020">
    <property type="entry name" value="WW_dom_sf"/>
</dbReference>
<dbReference type="PROSITE" id="PS50198">
    <property type="entry name" value="PPIC_PPIASE_2"/>
    <property type="match status" value="1"/>
</dbReference>
<dbReference type="InterPro" id="IPR001202">
    <property type="entry name" value="WW_dom"/>
</dbReference>
<keyword evidence="2 4" id="KW-0697">Rotamase</keyword>
<evidence type="ECO:0000256" key="4">
    <source>
        <dbReference type="PROSITE-ProRule" id="PRU00278"/>
    </source>
</evidence>
<dbReference type="PROSITE" id="PS50020">
    <property type="entry name" value="WW_DOMAIN_2"/>
    <property type="match status" value="1"/>
</dbReference>
<name>A0ABN7SY52_OIKDI</name>
<dbReference type="InterPro" id="IPR023058">
    <property type="entry name" value="PPIase_PpiC_CS"/>
</dbReference>
<comment type="catalytic activity">
    <reaction evidence="1 5">
        <text>[protein]-peptidylproline (omega=180) = [protein]-peptidylproline (omega=0)</text>
        <dbReference type="Rhea" id="RHEA:16237"/>
        <dbReference type="Rhea" id="RHEA-COMP:10747"/>
        <dbReference type="Rhea" id="RHEA-COMP:10748"/>
        <dbReference type="ChEBI" id="CHEBI:83833"/>
        <dbReference type="ChEBI" id="CHEBI:83834"/>
        <dbReference type="EC" id="5.2.1.8"/>
    </reaction>
</comment>
<evidence type="ECO:0000256" key="3">
    <source>
        <dbReference type="ARBA" id="ARBA00023235"/>
    </source>
</evidence>
<dbReference type="SMART" id="SM00456">
    <property type="entry name" value="WW"/>
    <property type="match status" value="1"/>
</dbReference>
<dbReference type="EC" id="5.2.1.8" evidence="5"/>
<evidence type="ECO:0000313" key="9">
    <source>
        <dbReference type="EMBL" id="CAG5107998.1"/>
    </source>
</evidence>
<evidence type="ECO:0000313" key="10">
    <source>
        <dbReference type="Proteomes" id="UP001158576"/>
    </source>
</evidence>
<dbReference type="CDD" id="cd00201">
    <property type="entry name" value="WW"/>
    <property type="match status" value="1"/>
</dbReference>
<dbReference type="Gene3D" id="3.10.50.40">
    <property type="match status" value="1"/>
</dbReference>
<evidence type="ECO:0000256" key="6">
    <source>
        <dbReference type="SAM" id="MobiDB-lite"/>
    </source>
</evidence>
<dbReference type="InterPro" id="IPR046357">
    <property type="entry name" value="PPIase_dom_sf"/>
</dbReference>
<dbReference type="InterPro" id="IPR051370">
    <property type="entry name" value="PPIase_Pin1"/>
</dbReference>
<dbReference type="PANTHER" id="PTHR10657:SF4">
    <property type="entry name" value="PEPTIDYL-PROLYL CIS-TRANS ISOMERASE-RELATED"/>
    <property type="match status" value="1"/>
</dbReference>
<dbReference type="InterPro" id="IPR000297">
    <property type="entry name" value="PPIase_PpiC"/>
</dbReference>
<dbReference type="PROSITE" id="PS01159">
    <property type="entry name" value="WW_DOMAIN_1"/>
    <property type="match status" value="1"/>
</dbReference>
<accession>A0ABN7SY52</accession>
<dbReference type="SUPFAM" id="SSF54534">
    <property type="entry name" value="FKBP-like"/>
    <property type="match status" value="1"/>
</dbReference>
<dbReference type="EMBL" id="OU015566">
    <property type="protein sequence ID" value="CAG5107998.1"/>
    <property type="molecule type" value="Genomic_DNA"/>
</dbReference>
<evidence type="ECO:0000259" key="8">
    <source>
        <dbReference type="PROSITE" id="PS50198"/>
    </source>
</evidence>
<reference evidence="9 10" key="1">
    <citation type="submission" date="2021-04" db="EMBL/GenBank/DDBJ databases">
        <authorList>
            <person name="Bliznina A."/>
        </authorList>
    </citation>
    <scope>NUCLEOTIDE SEQUENCE [LARGE SCALE GENOMIC DNA]</scope>
</reference>
<keyword evidence="10" id="KW-1185">Reference proteome</keyword>
<proteinExistence type="predicted"/>
<evidence type="ECO:0000256" key="2">
    <source>
        <dbReference type="ARBA" id="ARBA00023110"/>
    </source>
</evidence>
<dbReference type="Pfam" id="PF00397">
    <property type="entry name" value="WW"/>
    <property type="match status" value="1"/>
</dbReference>
<gene>
    <name evidence="9" type="ORF">OKIOD_LOCUS12354</name>
</gene>
<evidence type="ECO:0000256" key="1">
    <source>
        <dbReference type="ARBA" id="ARBA00000971"/>
    </source>
</evidence>
<evidence type="ECO:0000259" key="7">
    <source>
        <dbReference type="PROSITE" id="PS50020"/>
    </source>
</evidence>
<dbReference type="PROSITE" id="PS01096">
    <property type="entry name" value="PPIC_PPIASE_1"/>
    <property type="match status" value="1"/>
</dbReference>
<dbReference type="Pfam" id="PF00639">
    <property type="entry name" value="Rotamase"/>
    <property type="match status" value="1"/>
</dbReference>
<dbReference type="SUPFAM" id="SSF51045">
    <property type="entry name" value="WW domain"/>
    <property type="match status" value="1"/>
</dbReference>
<evidence type="ECO:0000256" key="5">
    <source>
        <dbReference type="RuleBase" id="RU363014"/>
    </source>
</evidence>
<organism evidence="9 10">
    <name type="scientific">Oikopleura dioica</name>
    <name type="common">Tunicate</name>
    <dbReference type="NCBI Taxonomy" id="34765"/>
    <lineage>
        <taxon>Eukaryota</taxon>
        <taxon>Metazoa</taxon>
        <taxon>Chordata</taxon>
        <taxon>Tunicata</taxon>
        <taxon>Appendicularia</taxon>
        <taxon>Copelata</taxon>
        <taxon>Oikopleuridae</taxon>
        <taxon>Oikopleura</taxon>
    </lineage>
</organism>
<feature type="region of interest" description="Disordered" evidence="6">
    <location>
        <begin position="28"/>
        <end position="70"/>
    </location>
</feature>
<dbReference type="Proteomes" id="UP001158576">
    <property type="component" value="Chromosome 1"/>
</dbReference>
<feature type="domain" description="PpiC" evidence="8">
    <location>
        <begin position="47"/>
        <end position="158"/>
    </location>
</feature>
<dbReference type="Gene3D" id="2.20.70.10">
    <property type="match status" value="1"/>
</dbReference>
<keyword evidence="3 4" id="KW-0413">Isomerase</keyword>